<evidence type="ECO:0000256" key="2">
    <source>
        <dbReference type="ARBA" id="ARBA00012513"/>
    </source>
</evidence>
<dbReference type="PANTHER" id="PTHR48005:SF44">
    <property type="entry name" value="MDIS1-INTERACTING RECEPTOR LIKE KINASE 2-LIKE ISOFORM X1"/>
    <property type="match status" value="1"/>
</dbReference>
<dbReference type="InterPro" id="IPR051420">
    <property type="entry name" value="Ser_Thr_Kinases_DiverseReg"/>
</dbReference>
<keyword evidence="14" id="KW-0472">Membrane</keyword>
<dbReference type="Pfam" id="PF00560">
    <property type="entry name" value="LRR_1"/>
    <property type="match status" value="1"/>
</dbReference>
<dbReference type="KEGG" id="aprc:113860773"/>
<gene>
    <name evidence="19" type="primary">LOC113860773</name>
</gene>
<evidence type="ECO:0000259" key="17">
    <source>
        <dbReference type="PROSITE" id="PS50011"/>
    </source>
</evidence>
<sequence>MPEPSKCLLSGEISFELGNLFSLQILLDLSSNSLSGEIPENLGKLVSLEILNVSHNHLSGIIPQSFSTMLSLQSIDFSYNNLSGLIPTGGVLRIATNDAYVGNSGLCGEGQQKGCSFCWYTCLCVIYWLLGIGILLFQRQAKHNDEEAKIIKKIDQSIVQGRDGTFTFSELVKVTDDSDDKYCIGQGGPAVNHHSLENEVRSLTEVRHRNIIKRSEFCSWRRQMFLAYEYVQRGSLRKVLYGEEGKLVLNRATRVKIVQGIAHAISYLHTDCSPPTVHRDVTLNSILLDTEFEPRLADFGTAKLLSSNTSTWTSVAGSYGYMAPAQTMRVIDKCDVYSFGVVALEIIMGKHPGELLATLSSKQSFSSTQVLLKDLLDQQLPPPTGQLAKAVVFTSQ</sequence>
<keyword evidence="18" id="KW-1185">Reference proteome</keyword>
<dbReference type="GO" id="GO:0004674">
    <property type="term" value="F:protein serine/threonine kinase activity"/>
    <property type="evidence" value="ECO:0007669"/>
    <property type="project" value="UniProtKB-KW"/>
</dbReference>
<keyword evidence="11" id="KW-0418">Kinase</keyword>
<dbReference type="InterPro" id="IPR011009">
    <property type="entry name" value="Kinase-like_dom_sf"/>
</dbReference>
<keyword evidence="10" id="KW-0547">Nucleotide-binding</keyword>
<dbReference type="PANTHER" id="PTHR48005">
    <property type="entry name" value="LEUCINE RICH REPEAT KINASE 2"/>
    <property type="match status" value="1"/>
</dbReference>
<keyword evidence="12" id="KW-0067">ATP-binding</keyword>
<dbReference type="EC" id="2.7.11.1" evidence="2"/>
<dbReference type="RefSeq" id="XP_027349079.1">
    <property type="nucleotide sequence ID" value="XM_027493278.1"/>
</dbReference>
<evidence type="ECO:0000256" key="8">
    <source>
        <dbReference type="ARBA" id="ARBA00022729"/>
    </source>
</evidence>
<dbReference type="GeneID" id="113860773"/>
<keyword evidence="13" id="KW-1133">Transmembrane helix</keyword>
<keyword evidence="3" id="KW-0723">Serine/threonine-protein kinase</keyword>
<reference evidence="18" key="1">
    <citation type="journal article" date="2019" name="Toxins">
        <title>Detection of Abrin-Like and Prepropulchellin-Like Toxin Genes and Transcripts Using Whole Genome Sequencing and Full-Length Transcript Sequencing of Abrus precatorius.</title>
        <authorList>
            <person name="Hovde B.T."/>
            <person name="Daligault H.E."/>
            <person name="Hanschen E.R."/>
            <person name="Kunde Y.A."/>
            <person name="Johnson M.B."/>
            <person name="Starkenburg S.R."/>
            <person name="Johnson S.L."/>
        </authorList>
    </citation>
    <scope>NUCLEOTIDE SEQUENCE [LARGE SCALE GENOMIC DNA]</scope>
</reference>
<evidence type="ECO:0000256" key="7">
    <source>
        <dbReference type="ARBA" id="ARBA00022692"/>
    </source>
</evidence>
<dbReference type="FunFam" id="3.80.10.10:FF:000722">
    <property type="entry name" value="Leucine-rich repeat receptor-like protein kinase"/>
    <property type="match status" value="1"/>
</dbReference>
<dbReference type="AlphaFoldDB" id="A0A8B8L345"/>
<evidence type="ECO:0000256" key="11">
    <source>
        <dbReference type="ARBA" id="ARBA00022777"/>
    </source>
</evidence>
<evidence type="ECO:0000256" key="9">
    <source>
        <dbReference type="ARBA" id="ARBA00022737"/>
    </source>
</evidence>
<dbReference type="PROSITE" id="PS50011">
    <property type="entry name" value="PROTEIN_KINASE_DOM"/>
    <property type="match status" value="1"/>
</dbReference>
<proteinExistence type="predicted"/>
<keyword evidence="7" id="KW-0812">Transmembrane</keyword>
<comment type="subcellular location">
    <subcellularLocation>
        <location evidence="1">Membrane</location>
        <topology evidence="1">Single-pass membrane protein</topology>
    </subcellularLocation>
</comment>
<dbReference type="InterPro" id="IPR000719">
    <property type="entry name" value="Prot_kinase_dom"/>
</dbReference>
<evidence type="ECO:0000256" key="12">
    <source>
        <dbReference type="ARBA" id="ARBA00022840"/>
    </source>
</evidence>
<name>A0A8B8L345_ABRPR</name>
<evidence type="ECO:0000256" key="6">
    <source>
        <dbReference type="ARBA" id="ARBA00022679"/>
    </source>
</evidence>
<keyword evidence="4" id="KW-0597">Phosphoprotein</keyword>
<evidence type="ECO:0000256" key="10">
    <source>
        <dbReference type="ARBA" id="ARBA00022741"/>
    </source>
</evidence>
<evidence type="ECO:0000256" key="4">
    <source>
        <dbReference type="ARBA" id="ARBA00022553"/>
    </source>
</evidence>
<protein>
    <recommendedName>
        <fullName evidence="2">non-specific serine/threonine protein kinase</fullName>
        <ecNumber evidence="2">2.7.11.1</ecNumber>
    </recommendedName>
</protein>
<dbReference type="Gene3D" id="3.80.10.10">
    <property type="entry name" value="Ribonuclease Inhibitor"/>
    <property type="match status" value="1"/>
</dbReference>
<evidence type="ECO:0000256" key="14">
    <source>
        <dbReference type="ARBA" id="ARBA00023136"/>
    </source>
</evidence>
<evidence type="ECO:0000313" key="18">
    <source>
        <dbReference type="Proteomes" id="UP000694853"/>
    </source>
</evidence>
<dbReference type="InterPro" id="IPR001611">
    <property type="entry name" value="Leu-rich_rpt"/>
</dbReference>
<keyword evidence="6" id="KW-0808">Transferase</keyword>
<evidence type="ECO:0000256" key="3">
    <source>
        <dbReference type="ARBA" id="ARBA00022527"/>
    </source>
</evidence>
<dbReference type="SUPFAM" id="SSF56112">
    <property type="entry name" value="Protein kinase-like (PK-like)"/>
    <property type="match status" value="1"/>
</dbReference>
<dbReference type="SUPFAM" id="SSF52058">
    <property type="entry name" value="L domain-like"/>
    <property type="match status" value="1"/>
</dbReference>
<keyword evidence="9" id="KW-0677">Repeat</keyword>
<evidence type="ECO:0000256" key="1">
    <source>
        <dbReference type="ARBA" id="ARBA00004167"/>
    </source>
</evidence>
<dbReference type="Gene3D" id="1.10.510.10">
    <property type="entry name" value="Transferase(Phosphotransferase) domain 1"/>
    <property type="match status" value="1"/>
</dbReference>
<evidence type="ECO:0000256" key="16">
    <source>
        <dbReference type="ARBA" id="ARBA00048679"/>
    </source>
</evidence>
<evidence type="ECO:0000256" key="15">
    <source>
        <dbReference type="ARBA" id="ARBA00047899"/>
    </source>
</evidence>
<dbReference type="Pfam" id="PF00069">
    <property type="entry name" value="Pkinase"/>
    <property type="match status" value="1"/>
</dbReference>
<feature type="domain" description="Protein kinase" evidence="17">
    <location>
        <begin position="124"/>
        <end position="396"/>
    </location>
</feature>
<keyword evidence="8" id="KW-0732">Signal</keyword>
<dbReference type="Proteomes" id="UP000694853">
    <property type="component" value="Unplaced"/>
</dbReference>
<evidence type="ECO:0000313" key="19">
    <source>
        <dbReference type="RefSeq" id="XP_027349079.1"/>
    </source>
</evidence>
<evidence type="ECO:0000256" key="13">
    <source>
        <dbReference type="ARBA" id="ARBA00022989"/>
    </source>
</evidence>
<organism evidence="18 19">
    <name type="scientific">Abrus precatorius</name>
    <name type="common">Indian licorice</name>
    <name type="synonym">Glycine abrus</name>
    <dbReference type="NCBI Taxonomy" id="3816"/>
    <lineage>
        <taxon>Eukaryota</taxon>
        <taxon>Viridiplantae</taxon>
        <taxon>Streptophyta</taxon>
        <taxon>Embryophyta</taxon>
        <taxon>Tracheophyta</taxon>
        <taxon>Spermatophyta</taxon>
        <taxon>Magnoliopsida</taxon>
        <taxon>eudicotyledons</taxon>
        <taxon>Gunneridae</taxon>
        <taxon>Pentapetalae</taxon>
        <taxon>rosids</taxon>
        <taxon>fabids</taxon>
        <taxon>Fabales</taxon>
        <taxon>Fabaceae</taxon>
        <taxon>Papilionoideae</taxon>
        <taxon>50 kb inversion clade</taxon>
        <taxon>NPAAA clade</taxon>
        <taxon>indigoferoid/millettioid clade</taxon>
        <taxon>Abreae</taxon>
        <taxon>Abrus</taxon>
    </lineage>
</organism>
<dbReference type="Pfam" id="PF13855">
    <property type="entry name" value="LRR_8"/>
    <property type="match status" value="1"/>
</dbReference>
<dbReference type="InterPro" id="IPR032675">
    <property type="entry name" value="LRR_dom_sf"/>
</dbReference>
<keyword evidence="5" id="KW-0433">Leucine-rich repeat</keyword>
<dbReference type="GO" id="GO:0016020">
    <property type="term" value="C:membrane"/>
    <property type="evidence" value="ECO:0007669"/>
    <property type="project" value="UniProtKB-SubCell"/>
</dbReference>
<dbReference type="PROSITE" id="PS51450">
    <property type="entry name" value="LRR"/>
    <property type="match status" value="1"/>
</dbReference>
<reference evidence="19" key="2">
    <citation type="submission" date="2025-08" db="UniProtKB">
        <authorList>
            <consortium name="RefSeq"/>
        </authorList>
    </citation>
    <scope>IDENTIFICATION</scope>
    <source>
        <tissue evidence="19">Young leaves</tissue>
    </source>
</reference>
<dbReference type="GO" id="GO:0005524">
    <property type="term" value="F:ATP binding"/>
    <property type="evidence" value="ECO:0007669"/>
    <property type="project" value="UniProtKB-KW"/>
</dbReference>
<accession>A0A8B8L345</accession>
<comment type="catalytic activity">
    <reaction evidence="15">
        <text>L-threonyl-[protein] + ATP = O-phospho-L-threonyl-[protein] + ADP + H(+)</text>
        <dbReference type="Rhea" id="RHEA:46608"/>
        <dbReference type="Rhea" id="RHEA-COMP:11060"/>
        <dbReference type="Rhea" id="RHEA-COMP:11605"/>
        <dbReference type="ChEBI" id="CHEBI:15378"/>
        <dbReference type="ChEBI" id="CHEBI:30013"/>
        <dbReference type="ChEBI" id="CHEBI:30616"/>
        <dbReference type="ChEBI" id="CHEBI:61977"/>
        <dbReference type="ChEBI" id="CHEBI:456216"/>
        <dbReference type="EC" id="2.7.11.1"/>
    </reaction>
</comment>
<dbReference type="OrthoDB" id="1895577at2759"/>
<evidence type="ECO:0000256" key="5">
    <source>
        <dbReference type="ARBA" id="ARBA00022614"/>
    </source>
</evidence>
<comment type="catalytic activity">
    <reaction evidence="16">
        <text>L-seryl-[protein] + ATP = O-phospho-L-seryl-[protein] + ADP + H(+)</text>
        <dbReference type="Rhea" id="RHEA:17989"/>
        <dbReference type="Rhea" id="RHEA-COMP:9863"/>
        <dbReference type="Rhea" id="RHEA-COMP:11604"/>
        <dbReference type="ChEBI" id="CHEBI:15378"/>
        <dbReference type="ChEBI" id="CHEBI:29999"/>
        <dbReference type="ChEBI" id="CHEBI:30616"/>
        <dbReference type="ChEBI" id="CHEBI:83421"/>
        <dbReference type="ChEBI" id="CHEBI:456216"/>
        <dbReference type="EC" id="2.7.11.1"/>
    </reaction>
</comment>